<proteinExistence type="predicted"/>
<accession>X1LKF9</accession>
<organism evidence="2">
    <name type="scientific">marine sediment metagenome</name>
    <dbReference type="NCBI Taxonomy" id="412755"/>
    <lineage>
        <taxon>unclassified sequences</taxon>
        <taxon>metagenomes</taxon>
        <taxon>ecological metagenomes</taxon>
    </lineage>
</organism>
<name>X1LKF9_9ZZZZ</name>
<dbReference type="AlphaFoldDB" id="X1LKF9"/>
<gene>
    <name evidence="2" type="ORF">S06H3_33138</name>
</gene>
<feature type="compositionally biased region" description="Pro residues" evidence="1">
    <location>
        <begin position="76"/>
        <end position="87"/>
    </location>
</feature>
<reference evidence="2" key="1">
    <citation type="journal article" date="2014" name="Front. Microbiol.">
        <title>High frequency of phylogenetically diverse reductive dehalogenase-homologous genes in deep subseafloor sedimentary metagenomes.</title>
        <authorList>
            <person name="Kawai M."/>
            <person name="Futagami T."/>
            <person name="Toyoda A."/>
            <person name="Takaki Y."/>
            <person name="Nishi S."/>
            <person name="Hori S."/>
            <person name="Arai W."/>
            <person name="Tsubouchi T."/>
            <person name="Morono Y."/>
            <person name="Uchiyama I."/>
            <person name="Ito T."/>
            <person name="Fujiyama A."/>
            <person name="Inagaki F."/>
            <person name="Takami H."/>
        </authorList>
    </citation>
    <scope>NUCLEOTIDE SEQUENCE</scope>
    <source>
        <strain evidence="2">Expedition CK06-06</strain>
    </source>
</reference>
<sequence>RISKVLVTLTSIITDLVKEGKLEPTEQISDEPKETTVREWTKDNEPTEEMSKELRRIGRQRLGKDIEPEEENDSEPPGPGLPPKVHK</sequence>
<protein>
    <submittedName>
        <fullName evidence="2">Uncharacterized protein</fullName>
    </submittedName>
</protein>
<feature type="compositionally biased region" description="Basic and acidic residues" evidence="1">
    <location>
        <begin position="22"/>
        <end position="66"/>
    </location>
</feature>
<evidence type="ECO:0000256" key="1">
    <source>
        <dbReference type="SAM" id="MobiDB-lite"/>
    </source>
</evidence>
<comment type="caution">
    <text evidence="2">The sequence shown here is derived from an EMBL/GenBank/DDBJ whole genome shotgun (WGS) entry which is preliminary data.</text>
</comment>
<evidence type="ECO:0000313" key="2">
    <source>
        <dbReference type="EMBL" id="GAI19862.1"/>
    </source>
</evidence>
<dbReference type="EMBL" id="BARV01019758">
    <property type="protein sequence ID" value="GAI19862.1"/>
    <property type="molecule type" value="Genomic_DNA"/>
</dbReference>
<feature type="non-terminal residue" evidence="2">
    <location>
        <position position="1"/>
    </location>
</feature>
<feature type="region of interest" description="Disordered" evidence="1">
    <location>
        <begin position="22"/>
        <end position="87"/>
    </location>
</feature>